<reference evidence="1 2" key="1">
    <citation type="submission" date="2024-01" db="EMBL/GenBank/DDBJ databases">
        <title>The strains designed SYSU M86414 and SYSU M84420 isolated from the marine sediment in San Sha City (Hainan Province, China).</title>
        <authorList>
            <person name="Guo D."/>
        </authorList>
    </citation>
    <scope>NUCLEOTIDE SEQUENCE [LARGE SCALE GENOMIC DNA]</scope>
    <source>
        <strain evidence="1 2">SYSU M84420</strain>
    </source>
</reference>
<keyword evidence="2" id="KW-1185">Reference proteome</keyword>
<protein>
    <submittedName>
        <fullName evidence="1">Uncharacterized protein</fullName>
    </submittedName>
</protein>
<dbReference type="Proteomes" id="UP001355298">
    <property type="component" value="Unassembled WGS sequence"/>
</dbReference>
<comment type="caution">
    <text evidence="1">The sequence shown here is derived from an EMBL/GenBank/DDBJ whole genome shotgun (WGS) entry which is preliminary data.</text>
</comment>
<name>A0ABU6IMT3_9FLAO</name>
<dbReference type="RefSeq" id="WP_326277200.1">
    <property type="nucleotide sequence ID" value="NZ_JAYKYV010000002.1"/>
</dbReference>
<gene>
    <name evidence="1" type="ORF">VOP03_03560</name>
</gene>
<accession>A0ABU6IMT3</accession>
<sequence length="93" mass="10483">MRNTEGQGYCPHCKKDITEDKAQSAPKISRMLTPEQVELLEFADYLDGPDLVKSLKLVHDVVLYHSHGPINEAEKDALFSLKGLWECIEGIVE</sequence>
<evidence type="ECO:0000313" key="1">
    <source>
        <dbReference type="EMBL" id="MEC4264412.1"/>
    </source>
</evidence>
<dbReference type="EMBL" id="JAYMGW010000002">
    <property type="protein sequence ID" value="MEC4264412.1"/>
    <property type="molecule type" value="Genomic_DNA"/>
</dbReference>
<evidence type="ECO:0000313" key="2">
    <source>
        <dbReference type="Proteomes" id="UP001355298"/>
    </source>
</evidence>
<proteinExistence type="predicted"/>
<organism evidence="1 2">
    <name type="scientific">Flagellimonas halotolerans</name>
    <dbReference type="NCBI Taxonomy" id="3112164"/>
    <lineage>
        <taxon>Bacteria</taxon>
        <taxon>Pseudomonadati</taxon>
        <taxon>Bacteroidota</taxon>
        <taxon>Flavobacteriia</taxon>
        <taxon>Flavobacteriales</taxon>
        <taxon>Flavobacteriaceae</taxon>
        <taxon>Flagellimonas</taxon>
    </lineage>
</organism>